<feature type="chain" id="PRO_5023034503" evidence="2">
    <location>
        <begin position="23"/>
        <end position="120"/>
    </location>
</feature>
<protein>
    <submittedName>
        <fullName evidence="3">Uncharacterized protein</fullName>
    </submittedName>
</protein>
<name>A0A5C3NVS4_9APHY</name>
<gene>
    <name evidence="3" type="ORF">K466DRAFT_604394</name>
</gene>
<feature type="compositionally biased region" description="Low complexity" evidence="1">
    <location>
        <begin position="24"/>
        <end position="38"/>
    </location>
</feature>
<dbReference type="InParanoid" id="A0A5C3NVS4"/>
<sequence length="120" mass="12565">MMVPFRYVLAIALLHLTATVCAAPASSPESSVSNTVSPLTKDAGAHIGTGANIPSEGKQVLKDVDDVHQRRRGIAGPVSVGQGNADDSHPPVPVQNYKNDVARLPVFENIQAPESQGGEE</sequence>
<evidence type="ECO:0000256" key="2">
    <source>
        <dbReference type="SAM" id="SignalP"/>
    </source>
</evidence>
<feature type="compositionally biased region" description="Basic and acidic residues" evidence="1">
    <location>
        <begin position="59"/>
        <end position="68"/>
    </location>
</feature>
<feature type="region of interest" description="Disordered" evidence="1">
    <location>
        <begin position="24"/>
        <end position="95"/>
    </location>
</feature>
<dbReference type="AlphaFoldDB" id="A0A5C3NVS4"/>
<evidence type="ECO:0000256" key="1">
    <source>
        <dbReference type="SAM" id="MobiDB-lite"/>
    </source>
</evidence>
<keyword evidence="2" id="KW-0732">Signal</keyword>
<reference evidence="3 4" key="1">
    <citation type="journal article" date="2019" name="Nat. Ecol. Evol.">
        <title>Megaphylogeny resolves global patterns of mushroom evolution.</title>
        <authorList>
            <person name="Varga T."/>
            <person name="Krizsan K."/>
            <person name="Foldi C."/>
            <person name="Dima B."/>
            <person name="Sanchez-Garcia M."/>
            <person name="Sanchez-Ramirez S."/>
            <person name="Szollosi G.J."/>
            <person name="Szarkandi J.G."/>
            <person name="Papp V."/>
            <person name="Albert L."/>
            <person name="Andreopoulos W."/>
            <person name="Angelini C."/>
            <person name="Antonin V."/>
            <person name="Barry K.W."/>
            <person name="Bougher N.L."/>
            <person name="Buchanan P."/>
            <person name="Buyck B."/>
            <person name="Bense V."/>
            <person name="Catcheside P."/>
            <person name="Chovatia M."/>
            <person name="Cooper J."/>
            <person name="Damon W."/>
            <person name="Desjardin D."/>
            <person name="Finy P."/>
            <person name="Geml J."/>
            <person name="Haridas S."/>
            <person name="Hughes K."/>
            <person name="Justo A."/>
            <person name="Karasinski D."/>
            <person name="Kautmanova I."/>
            <person name="Kiss B."/>
            <person name="Kocsube S."/>
            <person name="Kotiranta H."/>
            <person name="LaButti K.M."/>
            <person name="Lechner B.E."/>
            <person name="Liimatainen K."/>
            <person name="Lipzen A."/>
            <person name="Lukacs Z."/>
            <person name="Mihaltcheva S."/>
            <person name="Morgado L.N."/>
            <person name="Niskanen T."/>
            <person name="Noordeloos M.E."/>
            <person name="Ohm R.A."/>
            <person name="Ortiz-Santana B."/>
            <person name="Ovrebo C."/>
            <person name="Racz N."/>
            <person name="Riley R."/>
            <person name="Savchenko A."/>
            <person name="Shiryaev A."/>
            <person name="Soop K."/>
            <person name="Spirin V."/>
            <person name="Szebenyi C."/>
            <person name="Tomsovsky M."/>
            <person name="Tulloss R.E."/>
            <person name="Uehling J."/>
            <person name="Grigoriev I.V."/>
            <person name="Vagvolgyi C."/>
            <person name="Papp T."/>
            <person name="Martin F.M."/>
            <person name="Miettinen O."/>
            <person name="Hibbett D.S."/>
            <person name="Nagy L.G."/>
        </authorList>
    </citation>
    <scope>NUCLEOTIDE SEQUENCE [LARGE SCALE GENOMIC DNA]</scope>
    <source>
        <strain evidence="3 4">HHB13444</strain>
    </source>
</reference>
<accession>A0A5C3NVS4</accession>
<evidence type="ECO:0000313" key="4">
    <source>
        <dbReference type="Proteomes" id="UP000308197"/>
    </source>
</evidence>
<dbReference type="EMBL" id="ML211587">
    <property type="protein sequence ID" value="TFK81566.1"/>
    <property type="molecule type" value="Genomic_DNA"/>
</dbReference>
<proteinExistence type="predicted"/>
<evidence type="ECO:0000313" key="3">
    <source>
        <dbReference type="EMBL" id="TFK81566.1"/>
    </source>
</evidence>
<keyword evidence="4" id="KW-1185">Reference proteome</keyword>
<organism evidence="3 4">
    <name type="scientific">Polyporus arcularius HHB13444</name>
    <dbReference type="NCBI Taxonomy" id="1314778"/>
    <lineage>
        <taxon>Eukaryota</taxon>
        <taxon>Fungi</taxon>
        <taxon>Dikarya</taxon>
        <taxon>Basidiomycota</taxon>
        <taxon>Agaricomycotina</taxon>
        <taxon>Agaricomycetes</taxon>
        <taxon>Polyporales</taxon>
        <taxon>Polyporaceae</taxon>
        <taxon>Polyporus</taxon>
    </lineage>
</organism>
<feature type="signal peptide" evidence="2">
    <location>
        <begin position="1"/>
        <end position="22"/>
    </location>
</feature>
<dbReference type="Proteomes" id="UP000308197">
    <property type="component" value="Unassembled WGS sequence"/>
</dbReference>